<dbReference type="RefSeq" id="WP_066446300.1">
    <property type="nucleotide sequence ID" value="NZ_JANKBF010000003.1"/>
</dbReference>
<proteinExistence type="predicted"/>
<keyword evidence="1" id="KW-0472">Membrane</keyword>
<gene>
    <name evidence="2" type="ORF">EDD60_102107</name>
</gene>
<evidence type="ECO:0000313" key="3">
    <source>
        <dbReference type="Proteomes" id="UP000295515"/>
    </source>
</evidence>
<accession>A0A4R3Z7K2</accession>
<evidence type="ECO:0000313" key="2">
    <source>
        <dbReference type="EMBL" id="TCW02142.1"/>
    </source>
</evidence>
<sequence length="447" mass="52348">MGIGIIAVGLWLLLGVQFHYNNISLFPIVVALMIICIGLLIVLNKVKQKYLIVSLILIGINLVVTLFFSNQSAIILILSLYFLFKGIDEIGYDYPKIKKYRKLYRSYLICYFIMIILSYWIEQLLIIENILLIVSVILLVFIEYHLIKINRFLEDEYLNLKVESIWHSQKSFVILLILSCLSVAGLIYIKDDYVKTIQQEVNEEEVRYFKVDTNDYKVPPFGLDSHKNTTLFVQGEVTRYSAVQVFIKDHLLENMDKVRYKIIQDDQIILESYDKFQKIEYEDKESCPFIGYTGGYINSDIYNDINKLNDSIVEKSNLVFQIQLYNHKGDCYYDQKSDIQSVKPSVMHYEDQDISIENFCYDMNTIIGLPKVYIKNNNLNIYGIQLLYGDNDFLLREYGMLDDSFDLSTSHNFIKEPVKNIKTIKVVYYDENWQVIKTTLCPMEVLS</sequence>
<feature type="transmembrane region" description="Helical" evidence="1">
    <location>
        <begin position="104"/>
        <end position="121"/>
    </location>
</feature>
<feature type="transmembrane region" description="Helical" evidence="1">
    <location>
        <begin position="74"/>
        <end position="92"/>
    </location>
</feature>
<dbReference type="AlphaFoldDB" id="A0A4R3Z7K2"/>
<dbReference type="Proteomes" id="UP000295515">
    <property type="component" value="Unassembled WGS sequence"/>
</dbReference>
<name>A0A4R3Z7K2_9FIRM</name>
<dbReference type="EMBL" id="SMCQ01000002">
    <property type="protein sequence ID" value="TCW02142.1"/>
    <property type="molecule type" value="Genomic_DNA"/>
</dbReference>
<protein>
    <submittedName>
        <fullName evidence="2">Uncharacterized protein</fullName>
    </submittedName>
</protein>
<reference evidence="2 3" key="1">
    <citation type="submission" date="2019-03" db="EMBL/GenBank/DDBJ databases">
        <title>Genomic Encyclopedia of Type Strains, Phase IV (KMG-IV): sequencing the most valuable type-strain genomes for metagenomic binning, comparative biology and taxonomic classification.</title>
        <authorList>
            <person name="Goeker M."/>
        </authorList>
    </citation>
    <scope>NUCLEOTIDE SEQUENCE [LARGE SCALE GENOMIC DNA]</scope>
    <source>
        <strain evidence="2 3">DSM 29487</strain>
    </source>
</reference>
<keyword evidence="1" id="KW-0812">Transmembrane</keyword>
<comment type="caution">
    <text evidence="2">The sequence shown here is derived from an EMBL/GenBank/DDBJ whole genome shotgun (WGS) entry which is preliminary data.</text>
</comment>
<feature type="transmembrane region" description="Helical" evidence="1">
    <location>
        <begin position="25"/>
        <end position="43"/>
    </location>
</feature>
<evidence type="ECO:0000256" key="1">
    <source>
        <dbReference type="SAM" id="Phobius"/>
    </source>
</evidence>
<organism evidence="2 3">
    <name type="scientific">Longibaculum muris</name>
    <dbReference type="NCBI Taxonomy" id="1796628"/>
    <lineage>
        <taxon>Bacteria</taxon>
        <taxon>Bacillati</taxon>
        <taxon>Bacillota</taxon>
        <taxon>Erysipelotrichia</taxon>
        <taxon>Erysipelotrichales</taxon>
        <taxon>Coprobacillaceae</taxon>
        <taxon>Longibaculum</taxon>
    </lineage>
</organism>
<keyword evidence="1" id="KW-1133">Transmembrane helix</keyword>
<keyword evidence="3" id="KW-1185">Reference proteome</keyword>
<dbReference type="GeneID" id="98914350"/>
<feature type="transmembrane region" description="Helical" evidence="1">
    <location>
        <begin position="50"/>
        <end position="68"/>
    </location>
</feature>
<feature type="transmembrane region" description="Helical" evidence="1">
    <location>
        <begin position="127"/>
        <end position="147"/>
    </location>
</feature>
<feature type="transmembrane region" description="Helical" evidence="1">
    <location>
        <begin position="171"/>
        <end position="189"/>
    </location>
</feature>